<evidence type="ECO:0000313" key="2">
    <source>
        <dbReference type="Proteomes" id="UP000315010"/>
    </source>
</evidence>
<dbReference type="OrthoDB" id="232968at2"/>
<proteinExistence type="predicted"/>
<organism evidence="1 2">
    <name type="scientific">Novipirellula herctigrandis</name>
    <dbReference type="NCBI Taxonomy" id="2527986"/>
    <lineage>
        <taxon>Bacteria</taxon>
        <taxon>Pseudomonadati</taxon>
        <taxon>Planctomycetota</taxon>
        <taxon>Planctomycetia</taxon>
        <taxon>Pirellulales</taxon>
        <taxon>Pirellulaceae</taxon>
        <taxon>Novipirellula</taxon>
    </lineage>
</organism>
<accession>A0A5C5YWX1</accession>
<evidence type="ECO:0000313" key="1">
    <source>
        <dbReference type="EMBL" id="TWT79538.1"/>
    </source>
</evidence>
<dbReference type="InterPro" id="IPR032675">
    <property type="entry name" value="LRR_dom_sf"/>
</dbReference>
<protein>
    <recommendedName>
        <fullName evidence="3">Leucine Rich repeats (2 copies)</fullName>
    </recommendedName>
</protein>
<reference evidence="1 2" key="1">
    <citation type="submission" date="2019-02" db="EMBL/GenBank/DDBJ databases">
        <title>Deep-cultivation of Planctomycetes and their phenomic and genomic characterization uncovers novel biology.</title>
        <authorList>
            <person name="Wiegand S."/>
            <person name="Jogler M."/>
            <person name="Boedeker C."/>
            <person name="Pinto D."/>
            <person name="Vollmers J."/>
            <person name="Rivas-Marin E."/>
            <person name="Kohn T."/>
            <person name="Peeters S.H."/>
            <person name="Heuer A."/>
            <person name="Rast P."/>
            <person name="Oberbeckmann S."/>
            <person name="Bunk B."/>
            <person name="Jeske O."/>
            <person name="Meyerdierks A."/>
            <person name="Storesund J.E."/>
            <person name="Kallscheuer N."/>
            <person name="Luecker S."/>
            <person name="Lage O.M."/>
            <person name="Pohl T."/>
            <person name="Merkel B.J."/>
            <person name="Hornburger P."/>
            <person name="Mueller R.-W."/>
            <person name="Bruemmer F."/>
            <person name="Labrenz M."/>
            <person name="Spormann A.M."/>
            <person name="Op Den Camp H."/>
            <person name="Overmann J."/>
            <person name="Amann R."/>
            <person name="Jetten M.S.M."/>
            <person name="Mascher T."/>
            <person name="Medema M.H."/>
            <person name="Devos D.P."/>
            <person name="Kaster A.-K."/>
            <person name="Ovreas L."/>
            <person name="Rohde M."/>
            <person name="Galperin M.Y."/>
            <person name="Jogler C."/>
        </authorList>
    </citation>
    <scope>NUCLEOTIDE SEQUENCE [LARGE SCALE GENOMIC DNA]</scope>
    <source>
        <strain evidence="1 2">CA13</strain>
    </source>
</reference>
<sequence>MLYAALLVAFLLLYSGGYLVLRKPSIAYLCTRGSRVFRIRSERYRFNNRYLDILFLPISFADQLSRERYWWDNDLVRLMDEDIGRGRHLPTLARIGELGGFADWGEGPAHVRLTGCDLTDGDLWIFEHSPIVGYLDLRDTAVSDKGLQRLTTCQDLWFVDLTGTRVTQQGVNALKTAIPDVTVVT</sequence>
<keyword evidence="2" id="KW-1185">Reference proteome</keyword>
<dbReference type="SUPFAM" id="SSF52047">
    <property type="entry name" value="RNI-like"/>
    <property type="match status" value="1"/>
</dbReference>
<dbReference type="EMBL" id="SJPJ01000001">
    <property type="protein sequence ID" value="TWT79538.1"/>
    <property type="molecule type" value="Genomic_DNA"/>
</dbReference>
<gene>
    <name evidence="1" type="ORF">CA13_09420</name>
</gene>
<dbReference type="Gene3D" id="3.80.10.10">
    <property type="entry name" value="Ribonuclease Inhibitor"/>
    <property type="match status" value="1"/>
</dbReference>
<dbReference type="AlphaFoldDB" id="A0A5C5YWX1"/>
<dbReference type="Proteomes" id="UP000315010">
    <property type="component" value="Unassembled WGS sequence"/>
</dbReference>
<evidence type="ECO:0008006" key="3">
    <source>
        <dbReference type="Google" id="ProtNLM"/>
    </source>
</evidence>
<name>A0A5C5YWX1_9BACT</name>
<comment type="caution">
    <text evidence="1">The sequence shown here is derived from an EMBL/GenBank/DDBJ whole genome shotgun (WGS) entry which is preliminary data.</text>
</comment>